<dbReference type="GO" id="GO:0071111">
    <property type="term" value="F:cyclic-guanylate-specific phosphodiesterase activity"/>
    <property type="evidence" value="ECO:0007669"/>
    <property type="project" value="InterPro"/>
</dbReference>
<evidence type="ECO:0000259" key="3">
    <source>
        <dbReference type="PROSITE" id="PS50883"/>
    </source>
</evidence>
<dbReference type="PANTHER" id="PTHR33121">
    <property type="entry name" value="CYCLIC DI-GMP PHOSPHODIESTERASE PDEF"/>
    <property type="match status" value="1"/>
</dbReference>
<dbReference type="InterPro" id="IPR001789">
    <property type="entry name" value="Sig_transdc_resp-reg_receiver"/>
</dbReference>
<dbReference type="InterPro" id="IPR035919">
    <property type="entry name" value="EAL_sf"/>
</dbReference>
<dbReference type="Gene3D" id="3.40.50.2300">
    <property type="match status" value="1"/>
</dbReference>
<dbReference type="SMR" id="A0A059ZR42"/>
<dbReference type="Pfam" id="PF00990">
    <property type="entry name" value="GGDEF"/>
    <property type="match status" value="1"/>
</dbReference>
<dbReference type="SMART" id="SM00052">
    <property type="entry name" value="EAL"/>
    <property type="match status" value="1"/>
</dbReference>
<dbReference type="SUPFAM" id="SSF141868">
    <property type="entry name" value="EAL domain-like"/>
    <property type="match status" value="1"/>
</dbReference>
<gene>
    <name evidence="4" type="ORF">Acaty_c1468</name>
</gene>
<dbReference type="GO" id="GO:0000160">
    <property type="term" value="P:phosphorelay signal transduction system"/>
    <property type="evidence" value="ECO:0007669"/>
    <property type="project" value="InterPro"/>
</dbReference>
<dbReference type="InterPro" id="IPR029787">
    <property type="entry name" value="Nucleotide_cyclase"/>
</dbReference>
<dbReference type="InterPro" id="IPR001633">
    <property type="entry name" value="EAL_dom"/>
</dbReference>
<dbReference type="PROSITE" id="PS50110">
    <property type="entry name" value="RESPONSE_REGULATORY"/>
    <property type="match status" value="1"/>
</dbReference>
<dbReference type="InterPro" id="IPR011006">
    <property type="entry name" value="CheY-like_superfamily"/>
</dbReference>
<keyword evidence="1" id="KW-0597">Phosphoprotein</keyword>
<dbReference type="HOGENOM" id="CLU_000445_70_50_6"/>
<protein>
    <submittedName>
        <fullName evidence="4">Diguanylate cyclase/phosphodiesterase (GGDEF &amp; EAL domains) with PAS/PAC sensor(S)</fullName>
    </submittedName>
</protein>
<dbReference type="RefSeq" id="WP_004872331.1">
    <property type="nucleotide sequence ID" value="NZ_CP005986.1"/>
</dbReference>
<dbReference type="Proteomes" id="UP000005522">
    <property type="component" value="Chromosome"/>
</dbReference>
<dbReference type="PANTHER" id="PTHR33121:SF79">
    <property type="entry name" value="CYCLIC DI-GMP PHOSPHODIESTERASE PDED-RELATED"/>
    <property type="match status" value="1"/>
</dbReference>
<accession>A0A059ZR42</accession>
<reference evidence="4 5" key="1">
    <citation type="journal article" date="2009" name="J. Bacteriol.">
        <title>Draft genome sequence of the extremely acidophilic bacterium Acidithiobacillus caldus ATCC 51756 reveals metabolic versatility in the genus Acidithiobacillus.</title>
        <authorList>
            <person name="Valdes J."/>
            <person name="Quatrini R."/>
            <person name="Hallberg K."/>
            <person name="Dopson M."/>
            <person name="Valenzuela P.D."/>
            <person name="Holmes D.S."/>
        </authorList>
    </citation>
    <scope>NUCLEOTIDE SEQUENCE [LARGE SCALE GENOMIC DNA]</scope>
    <source>
        <strain evidence="5">ATCC 51756 / DSM 8584 / KU</strain>
    </source>
</reference>
<dbReference type="eggNOG" id="COG2200">
    <property type="taxonomic scope" value="Bacteria"/>
</dbReference>
<proteinExistence type="predicted"/>
<dbReference type="KEGG" id="acz:Acaty_c1468"/>
<evidence type="ECO:0000259" key="2">
    <source>
        <dbReference type="PROSITE" id="PS50110"/>
    </source>
</evidence>
<name>A0A059ZR42_ACICK</name>
<evidence type="ECO:0000256" key="1">
    <source>
        <dbReference type="PROSITE-ProRule" id="PRU00169"/>
    </source>
</evidence>
<organism evidence="4 5">
    <name type="scientific">Acidithiobacillus caldus (strain ATCC 51756 / DSM 8584 / KU)</name>
    <dbReference type="NCBI Taxonomy" id="637389"/>
    <lineage>
        <taxon>Bacteria</taxon>
        <taxon>Pseudomonadati</taxon>
        <taxon>Pseudomonadota</taxon>
        <taxon>Acidithiobacillia</taxon>
        <taxon>Acidithiobacillales</taxon>
        <taxon>Acidithiobacillaceae</taxon>
        <taxon>Acidithiobacillus</taxon>
    </lineage>
</organism>
<dbReference type="SMART" id="SM00267">
    <property type="entry name" value="GGDEF"/>
    <property type="match status" value="1"/>
</dbReference>
<evidence type="ECO:0000313" key="4">
    <source>
        <dbReference type="EMBL" id="AIA55334.1"/>
    </source>
</evidence>
<dbReference type="Gene3D" id="3.20.20.450">
    <property type="entry name" value="EAL domain"/>
    <property type="match status" value="1"/>
</dbReference>
<dbReference type="SUPFAM" id="SSF52172">
    <property type="entry name" value="CheY-like"/>
    <property type="match status" value="1"/>
</dbReference>
<dbReference type="SMART" id="SM00448">
    <property type="entry name" value="REC"/>
    <property type="match status" value="1"/>
</dbReference>
<dbReference type="CDD" id="cd01948">
    <property type="entry name" value="EAL"/>
    <property type="match status" value="1"/>
</dbReference>
<feature type="domain" description="Response regulatory" evidence="2">
    <location>
        <begin position="20"/>
        <end position="138"/>
    </location>
</feature>
<dbReference type="InterPro" id="IPR043128">
    <property type="entry name" value="Rev_trsase/Diguanyl_cyclase"/>
</dbReference>
<dbReference type="Gene3D" id="3.30.70.270">
    <property type="match status" value="1"/>
</dbReference>
<feature type="domain" description="EAL" evidence="3">
    <location>
        <begin position="347"/>
        <end position="608"/>
    </location>
</feature>
<dbReference type="PROSITE" id="PS50883">
    <property type="entry name" value="EAL"/>
    <property type="match status" value="1"/>
</dbReference>
<dbReference type="EMBL" id="CP005986">
    <property type="protein sequence ID" value="AIA55334.1"/>
    <property type="molecule type" value="Genomic_DNA"/>
</dbReference>
<evidence type="ECO:0000313" key="5">
    <source>
        <dbReference type="Proteomes" id="UP000005522"/>
    </source>
</evidence>
<dbReference type="eggNOG" id="COG3706">
    <property type="taxonomic scope" value="Bacteria"/>
</dbReference>
<dbReference type="InterPro" id="IPR050706">
    <property type="entry name" value="Cyclic-di-GMP_PDE-like"/>
</dbReference>
<dbReference type="Pfam" id="PF00563">
    <property type="entry name" value="EAL"/>
    <property type="match status" value="1"/>
</dbReference>
<dbReference type="AlphaFoldDB" id="A0A059ZR42"/>
<sequence length="611" mass="67785">MSELDDLEPKALPEAMAEARILVVDDNPSNLAVLAELLAEAGFRSVDVESSPEKAVERWLAHPYDLLLLDMRMPGLDGLEVMARLRTQIADGDYLPCIVLTAQTDPETRAAALDAGALDFILKPFDLDEALKRIRNALQTRLLHRQARQRLDAYGQTISAQQQALAAREHDIAYLASHDSITGLLNRHGLCRGLESLTREGHKALVFLLIELSDADQLILLEGTQSVDYLLREAGTRLASLVGERGGLCGVWRGQTFLAVFPQTADLELEVDRIFDTIFAPLPFHGSHVVLHGRGGYALVTDEGSGIDIQQSNAALRAAGLALASAHRLSNRALLYDARMAERFARRHRIERAMQEALQTQAEQFQLAYQPKVDIHGHRVVGCEALLRWHHPTLGTISPAEFIPIAEDTGAIEILGLLVMDRVFAFLSRRLQHGPWTLPIAINVSARQFELMRARGMSLVNAIETRRAHYRIPRGLIELEITESSLLTDFDWLVTQLEQLRDNAIGVALDDFGTGYSSLSYLRNLPINTLKIDRSFVDGAARDSRQAFLLSNILHLARDLKFVSVAEGVETLGDLDLLRDLSCAIAQGYYFSRPLSEPDLLAWLAAFPPKS</sequence>
<dbReference type="SUPFAM" id="SSF55073">
    <property type="entry name" value="Nucleotide cyclase"/>
    <property type="match status" value="1"/>
</dbReference>
<dbReference type="Pfam" id="PF00072">
    <property type="entry name" value="Response_reg"/>
    <property type="match status" value="1"/>
</dbReference>
<dbReference type="InterPro" id="IPR000160">
    <property type="entry name" value="GGDEF_dom"/>
</dbReference>
<feature type="modified residue" description="4-aspartylphosphate" evidence="1">
    <location>
        <position position="70"/>
    </location>
</feature>